<keyword evidence="2" id="KW-1185">Reference proteome</keyword>
<evidence type="ECO:0000313" key="2">
    <source>
        <dbReference type="Proteomes" id="UP000662747"/>
    </source>
</evidence>
<dbReference type="EMBL" id="CP071090">
    <property type="protein sequence ID" value="QSQ27251.1"/>
    <property type="molecule type" value="Genomic_DNA"/>
</dbReference>
<reference evidence="1 2" key="1">
    <citation type="submission" date="2021-02" db="EMBL/GenBank/DDBJ databases">
        <title>De Novo genome assembly of isolated myxobacteria.</title>
        <authorList>
            <person name="Stevens D.C."/>
        </authorList>
    </citation>
    <scope>NUCLEOTIDE SEQUENCE [LARGE SCALE GENOMIC DNA]</scope>
    <source>
        <strain evidence="2">SCPEA02</strain>
    </source>
</reference>
<dbReference type="RefSeq" id="WP_206728777.1">
    <property type="nucleotide sequence ID" value="NZ_CP071090.1"/>
</dbReference>
<accession>A0ABX7P9W0</accession>
<evidence type="ECO:0000313" key="1">
    <source>
        <dbReference type="EMBL" id="QSQ27251.1"/>
    </source>
</evidence>
<dbReference type="Proteomes" id="UP000662747">
    <property type="component" value="Chromosome"/>
</dbReference>
<name>A0ABX7P9W0_9BACT</name>
<protein>
    <submittedName>
        <fullName evidence="1">LysM domain-containing protein</fullName>
    </submittedName>
</protein>
<organism evidence="1 2">
    <name type="scientific">Pyxidicoccus parkwayensis</name>
    <dbReference type="NCBI Taxonomy" id="2813578"/>
    <lineage>
        <taxon>Bacteria</taxon>
        <taxon>Pseudomonadati</taxon>
        <taxon>Myxococcota</taxon>
        <taxon>Myxococcia</taxon>
        <taxon>Myxococcales</taxon>
        <taxon>Cystobacterineae</taxon>
        <taxon>Myxococcaceae</taxon>
        <taxon>Pyxidicoccus</taxon>
    </lineage>
</organism>
<proteinExistence type="predicted"/>
<dbReference type="SUPFAM" id="SSF49478">
    <property type="entry name" value="Cna protein B-type domain"/>
    <property type="match status" value="1"/>
</dbReference>
<gene>
    <name evidence="1" type="ORF">JY651_21070</name>
</gene>
<sequence length="321" mass="35238">MLLNQRLREGQREYLLLALHDPLPEGCQALDAGRGWTLERRLRQLAQDESNLRTLSRLVQAHGPLGRHASRTAEDVVKQAATLLSFGHLRLALAPPPGRYGAPAFPEEVPKQEPPAAKEEDVTLRLQVVDDVSDGPISGIKLRIQFADKTEKQATTDAEGNIKLEKVPKGSFDVLSLVDGATLDNSVALVRTGGPWSEQKPAKSGAKSKASSQRVLVKVTEHRVIDDETLDSVAEMFDLTSDDLAQFNWGTTDAAEVQQRLEVSVGCTKKDAGGKYVFSRDDDPGILYIPRPVALTGLSVDPSHILRVKRARRPQPFRFST</sequence>